<comment type="pathway">
    <text evidence="3 11">Cofactor biosynthesis; molybdopterin biosynthesis.</text>
</comment>
<proteinExistence type="inferred from homology"/>
<dbReference type="InterPro" id="IPR005111">
    <property type="entry name" value="MoeA_C_domain_IV"/>
</dbReference>
<keyword evidence="7 11" id="KW-0479">Metal-binding</keyword>
<name>A0A437Q5W3_9GAMM</name>
<dbReference type="SUPFAM" id="SSF63867">
    <property type="entry name" value="MoeA C-terminal domain-like"/>
    <property type="match status" value="1"/>
</dbReference>
<dbReference type="Proteomes" id="UP000282818">
    <property type="component" value="Unassembled WGS sequence"/>
</dbReference>
<dbReference type="CDD" id="cd00887">
    <property type="entry name" value="MoeA"/>
    <property type="match status" value="1"/>
</dbReference>
<keyword evidence="14" id="KW-1185">Reference proteome</keyword>
<evidence type="ECO:0000256" key="4">
    <source>
        <dbReference type="ARBA" id="ARBA00010763"/>
    </source>
</evidence>
<evidence type="ECO:0000256" key="7">
    <source>
        <dbReference type="ARBA" id="ARBA00022723"/>
    </source>
</evidence>
<organism evidence="13 14">
    <name type="scientific">Neptunomonas marina</name>
    <dbReference type="NCBI Taxonomy" id="1815562"/>
    <lineage>
        <taxon>Bacteria</taxon>
        <taxon>Pseudomonadati</taxon>
        <taxon>Pseudomonadota</taxon>
        <taxon>Gammaproteobacteria</taxon>
        <taxon>Oceanospirillales</taxon>
        <taxon>Oceanospirillaceae</taxon>
        <taxon>Neptunomonas</taxon>
    </lineage>
</organism>
<dbReference type="NCBIfam" id="TIGR00177">
    <property type="entry name" value="molyb_syn"/>
    <property type="match status" value="1"/>
</dbReference>
<dbReference type="Gene3D" id="2.40.340.10">
    <property type="entry name" value="MoeA, C-terminal, domain IV"/>
    <property type="match status" value="1"/>
</dbReference>
<dbReference type="EMBL" id="SACQ01000007">
    <property type="protein sequence ID" value="RVU29899.1"/>
    <property type="molecule type" value="Genomic_DNA"/>
</dbReference>
<dbReference type="InterPro" id="IPR038987">
    <property type="entry name" value="MoeA-like"/>
</dbReference>
<evidence type="ECO:0000313" key="13">
    <source>
        <dbReference type="EMBL" id="RVU29899.1"/>
    </source>
</evidence>
<dbReference type="Pfam" id="PF00994">
    <property type="entry name" value="MoCF_biosynth"/>
    <property type="match status" value="1"/>
</dbReference>
<dbReference type="Pfam" id="PF03453">
    <property type="entry name" value="MoeA_N"/>
    <property type="match status" value="1"/>
</dbReference>
<evidence type="ECO:0000259" key="12">
    <source>
        <dbReference type="SMART" id="SM00852"/>
    </source>
</evidence>
<dbReference type="PANTHER" id="PTHR10192">
    <property type="entry name" value="MOLYBDOPTERIN BIOSYNTHESIS PROTEIN"/>
    <property type="match status" value="1"/>
</dbReference>
<dbReference type="AlphaFoldDB" id="A0A437Q5W3"/>
<evidence type="ECO:0000256" key="1">
    <source>
        <dbReference type="ARBA" id="ARBA00001946"/>
    </source>
</evidence>
<protein>
    <recommendedName>
        <fullName evidence="11">Molybdopterin molybdenumtransferase</fullName>
        <ecNumber evidence="11">2.10.1.1</ecNumber>
    </recommendedName>
</protein>
<evidence type="ECO:0000256" key="5">
    <source>
        <dbReference type="ARBA" id="ARBA00022505"/>
    </source>
</evidence>
<reference evidence="13 14" key="1">
    <citation type="submission" date="2019-01" db="EMBL/GenBank/DDBJ databases">
        <authorList>
            <person name="Chen W.-M."/>
        </authorList>
    </citation>
    <scope>NUCLEOTIDE SEQUENCE [LARGE SCALE GENOMIC DNA]</scope>
    <source>
        <strain evidence="13 14">HPM-16</strain>
    </source>
</reference>
<dbReference type="InterPro" id="IPR036688">
    <property type="entry name" value="MoeA_C_domain_IV_sf"/>
</dbReference>
<dbReference type="GO" id="GO:0006777">
    <property type="term" value="P:Mo-molybdopterin cofactor biosynthetic process"/>
    <property type="evidence" value="ECO:0007669"/>
    <property type="project" value="UniProtKB-UniRule"/>
</dbReference>
<comment type="function">
    <text evidence="2 11">Catalyzes the insertion of molybdate into adenylated molybdopterin with the concomitant release of AMP.</text>
</comment>
<evidence type="ECO:0000256" key="3">
    <source>
        <dbReference type="ARBA" id="ARBA00005046"/>
    </source>
</evidence>
<dbReference type="SUPFAM" id="SSF63882">
    <property type="entry name" value="MoeA N-terminal region -like"/>
    <property type="match status" value="1"/>
</dbReference>
<accession>A0A437Q5W3</accession>
<keyword evidence="6 11" id="KW-0808">Transferase</keyword>
<dbReference type="UniPathway" id="UPA00344"/>
<dbReference type="InterPro" id="IPR036425">
    <property type="entry name" value="MoaB/Mog-like_dom_sf"/>
</dbReference>
<dbReference type="FunFam" id="3.40.980.10:FF:000004">
    <property type="entry name" value="Molybdopterin molybdenumtransferase"/>
    <property type="match status" value="1"/>
</dbReference>
<dbReference type="GO" id="GO:0046872">
    <property type="term" value="F:metal ion binding"/>
    <property type="evidence" value="ECO:0007669"/>
    <property type="project" value="UniProtKB-UniRule"/>
</dbReference>
<gene>
    <name evidence="13" type="ORF">EOE65_14950</name>
</gene>
<comment type="cofactor">
    <cofactor evidence="1 11">
        <name>Mg(2+)</name>
        <dbReference type="ChEBI" id="CHEBI:18420"/>
    </cofactor>
</comment>
<dbReference type="PANTHER" id="PTHR10192:SF5">
    <property type="entry name" value="GEPHYRIN"/>
    <property type="match status" value="1"/>
</dbReference>
<dbReference type="Gene3D" id="3.90.105.10">
    <property type="entry name" value="Molybdopterin biosynthesis moea protein, domain 2"/>
    <property type="match status" value="1"/>
</dbReference>
<comment type="caution">
    <text evidence="13">The sequence shown here is derived from an EMBL/GenBank/DDBJ whole genome shotgun (WGS) entry which is preliminary data.</text>
</comment>
<evidence type="ECO:0000256" key="8">
    <source>
        <dbReference type="ARBA" id="ARBA00022842"/>
    </source>
</evidence>
<dbReference type="Pfam" id="PF03454">
    <property type="entry name" value="MoeA_C"/>
    <property type="match status" value="1"/>
</dbReference>
<feature type="domain" description="MoaB/Mog" evidence="12">
    <location>
        <begin position="174"/>
        <end position="311"/>
    </location>
</feature>
<dbReference type="SMART" id="SM00852">
    <property type="entry name" value="MoCF_biosynth"/>
    <property type="match status" value="1"/>
</dbReference>
<evidence type="ECO:0000256" key="11">
    <source>
        <dbReference type="RuleBase" id="RU365090"/>
    </source>
</evidence>
<dbReference type="GO" id="GO:0061599">
    <property type="term" value="F:molybdopterin molybdotransferase activity"/>
    <property type="evidence" value="ECO:0007669"/>
    <property type="project" value="UniProtKB-UniRule"/>
</dbReference>
<dbReference type="Gene3D" id="3.40.980.10">
    <property type="entry name" value="MoaB/Mog-like domain"/>
    <property type="match status" value="1"/>
</dbReference>
<dbReference type="InterPro" id="IPR001453">
    <property type="entry name" value="MoaB/Mog_dom"/>
</dbReference>
<sequence length="395" mass="41601">MPVAEALTQILASAPAAPETETVYLEQAVARVLAESPTSPVAVPPADNSSMDGYAVRSQDCQNPATTLPISQRIPAGSAPLPLEPGTAARIFTGAEMPAGADAVVIQENATEADGHVAFSGPINAGSNVRPKGQDIALGAEVIYKGRRLQPADIGLLASTGIDSVRVYRPIKVAIISTGDELVEPGSSLGAGKIYNSNRFVLTTLLAKLGCEVVNIGRVQDDLAATTDALERAAEQADCILSTGGVSVGEEDYVKAAVEALGALQLWRMRIKPGKPLAFGHVKQIPFFGLPGNPASSLITFTLFVRPFLLKMQGAHIEPPLRLSVAAGFERSSAGSREEYMRARYENGVVHIHQNQSSGMLSSASWANGLVVVYPHQTVALGDLVEFIPFSELLN</sequence>
<dbReference type="SUPFAM" id="SSF53218">
    <property type="entry name" value="Molybdenum cofactor biosynthesis proteins"/>
    <property type="match status" value="1"/>
</dbReference>
<keyword evidence="8 11" id="KW-0460">Magnesium</keyword>
<comment type="catalytic activity">
    <reaction evidence="10">
        <text>adenylyl-molybdopterin + molybdate = Mo-molybdopterin + AMP + H(+)</text>
        <dbReference type="Rhea" id="RHEA:35047"/>
        <dbReference type="ChEBI" id="CHEBI:15378"/>
        <dbReference type="ChEBI" id="CHEBI:36264"/>
        <dbReference type="ChEBI" id="CHEBI:62727"/>
        <dbReference type="ChEBI" id="CHEBI:71302"/>
        <dbReference type="ChEBI" id="CHEBI:456215"/>
        <dbReference type="EC" id="2.10.1.1"/>
    </reaction>
</comment>
<dbReference type="InterPro" id="IPR005110">
    <property type="entry name" value="MoeA_linker/N"/>
</dbReference>
<dbReference type="Gene3D" id="2.170.190.11">
    <property type="entry name" value="Molybdopterin biosynthesis moea protein, domain 3"/>
    <property type="match status" value="1"/>
</dbReference>
<evidence type="ECO:0000256" key="2">
    <source>
        <dbReference type="ARBA" id="ARBA00002901"/>
    </source>
</evidence>
<evidence type="ECO:0000256" key="9">
    <source>
        <dbReference type="ARBA" id="ARBA00023150"/>
    </source>
</evidence>
<evidence type="ECO:0000256" key="6">
    <source>
        <dbReference type="ARBA" id="ARBA00022679"/>
    </source>
</evidence>
<keyword evidence="5 11" id="KW-0500">Molybdenum</keyword>
<evidence type="ECO:0000313" key="14">
    <source>
        <dbReference type="Proteomes" id="UP000282818"/>
    </source>
</evidence>
<dbReference type="InterPro" id="IPR036135">
    <property type="entry name" value="MoeA_linker/N_sf"/>
</dbReference>
<keyword evidence="9 11" id="KW-0501">Molybdenum cofactor biosynthesis</keyword>
<comment type="similarity">
    <text evidence="4 11">Belongs to the MoeA family.</text>
</comment>
<evidence type="ECO:0000256" key="10">
    <source>
        <dbReference type="ARBA" id="ARBA00047317"/>
    </source>
</evidence>
<dbReference type="EC" id="2.10.1.1" evidence="11"/>
<dbReference type="GO" id="GO:0005829">
    <property type="term" value="C:cytosol"/>
    <property type="evidence" value="ECO:0007669"/>
    <property type="project" value="TreeGrafter"/>
</dbReference>
<dbReference type="NCBIfam" id="NF045515">
    <property type="entry name" value="Glp_gephyrin"/>
    <property type="match status" value="1"/>
</dbReference>